<dbReference type="STRING" id="1122142.SAMN02910414_01727"/>
<dbReference type="Proteomes" id="UP000183918">
    <property type="component" value="Unassembled WGS sequence"/>
</dbReference>
<name>A0A1H3KHB7_9FIRM</name>
<dbReference type="InterPro" id="IPR029058">
    <property type="entry name" value="AB_hydrolase_fold"/>
</dbReference>
<dbReference type="Gene3D" id="2.80.10.50">
    <property type="match status" value="2"/>
</dbReference>
<sequence>MKKKNINRYQLGKRVVSCALALGLTAGSVSFQGNILGQNVKAAQVTNVKDGWYYIKNVNAQKYLQVTNNQSRNGANVELSKGTGVQGQKWYVKHTNDGYVTLTSAVGNFMLDIAGGANYDGANAQIYSAYSGNPQKFSLQPTSKNGSFVIATKCSNNSKCLDDYNFSKQDGANVCQWSRSGRENQQWIFEEVDQSGSTQPSNPQPSNPQPSNPQPSNPQPSKQIEVNCPASAMATRQGVAYGRYTHETYYSKTCRMQRGYTVLLPENYNKNKKYPVLYLLHGVFGDENTFSSDPSSKVREIFYNLARDGKARQWIVVMPNMFAATNPAQRPALTPEGLKPYDNFKNDLVNDLMPCIESRYSVLKGRDNTAIAGFSLGGRETLYTSISYPNLFSYAAAFSPAPGLVPARDWATNHPGSLKPEQVVYPKAGQPNAMKTVMVMCGTADSVVGQFPKSYHELLAKNGVSNIWYEVPGANHDNNAVHSGLYNFLVQVG</sequence>
<evidence type="ECO:0000259" key="3">
    <source>
        <dbReference type="SMART" id="SM00458"/>
    </source>
</evidence>
<dbReference type="Pfam" id="PF00756">
    <property type="entry name" value="Esterase"/>
    <property type="match status" value="1"/>
</dbReference>
<dbReference type="InterPro" id="IPR035992">
    <property type="entry name" value="Ricin_B-like_lectins"/>
</dbReference>
<dbReference type="PROSITE" id="PS50231">
    <property type="entry name" value="RICIN_B_LECTIN"/>
    <property type="match status" value="1"/>
</dbReference>
<feature type="domain" description="Ricin B lectin" evidence="3">
    <location>
        <begin position="51"/>
        <end position="190"/>
    </location>
</feature>
<keyword evidence="2" id="KW-0732">Signal</keyword>
<dbReference type="EMBL" id="FNPG01000020">
    <property type="protein sequence ID" value="SDY51439.1"/>
    <property type="molecule type" value="Genomic_DNA"/>
</dbReference>
<dbReference type="OrthoDB" id="9777383at2"/>
<dbReference type="Pfam" id="PF14200">
    <property type="entry name" value="RicinB_lectin_2"/>
    <property type="match status" value="2"/>
</dbReference>
<dbReference type="Gene3D" id="3.40.50.1820">
    <property type="entry name" value="alpha/beta hydrolase"/>
    <property type="match status" value="1"/>
</dbReference>
<dbReference type="InterPro" id="IPR050583">
    <property type="entry name" value="Mycobacterial_A85_antigen"/>
</dbReference>
<proteinExistence type="predicted"/>
<dbReference type="SMART" id="SM00458">
    <property type="entry name" value="RICIN"/>
    <property type="match status" value="1"/>
</dbReference>
<feature type="chain" id="PRO_5039451591" evidence="2">
    <location>
        <begin position="32"/>
        <end position="493"/>
    </location>
</feature>
<reference evidence="4 5" key="1">
    <citation type="submission" date="2016-10" db="EMBL/GenBank/DDBJ databases">
        <authorList>
            <person name="de Groot N.N."/>
        </authorList>
    </citation>
    <scope>NUCLEOTIDE SEQUENCE [LARGE SCALE GENOMIC DNA]</scope>
    <source>
        <strain evidence="4 5">DSM 14045</strain>
    </source>
</reference>
<dbReference type="PANTHER" id="PTHR48098">
    <property type="entry name" value="ENTEROCHELIN ESTERASE-RELATED"/>
    <property type="match status" value="1"/>
</dbReference>
<dbReference type="AlphaFoldDB" id="A0A1H3KHB7"/>
<dbReference type="InterPro" id="IPR000772">
    <property type="entry name" value="Ricin_B_lectin"/>
</dbReference>
<feature type="compositionally biased region" description="Pro residues" evidence="1">
    <location>
        <begin position="202"/>
        <end position="218"/>
    </location>
</feature>
<organism evidence="4 5">
    <name type="scientific">Lachnobacterium bovis DSM 14045</name>
    <dbReference type="NCBI Taxonomy" id="1122142"/>
    <lineage>
        <taxon>Bacteria</taxon>
        <taxon>Bacillati</taxon>
        <taxon>Bacillota</taxon>
        <taxon>Clostridia</taxon>
        <taxon>Lachnospirales</taxon>
        <taxon>Lachnospiraceae</taxon>
        <taxon>Lachnobacterium</taxon>
    </lineage>
</organism>
<protein>
    <submittedName>
        <fullName evidence="4">Enterochelin esterase</fullName>
    </submittedName>
</protein>
<dbReference type="InterPro" id="IPR000801">
    <property type="entry name" value="Esterase-like"/>
</dbReference>
<dbReference type="SUPFAM" id="SSF50370">
    <property type="entry name" value="Ricin B-like lectins"/>
    <property type="match status" value="1"/>
</dbReference>
<feature type="signal peptide" evidence="2">
    <location>
        <begin position="1"/>
        <end position="31"/>
    </location>
</feature>
<feature type="region of interest" description="Disordered" evidence="1">
    <location>
        <begin position="193"/>
        <end position="224"/>
    </location>
</feature>
<dbReference type="SUPFAM" id="SSF53474">
    <property type="entry name" value="alpha/beta-Hydrolases"/>
    <property type="match status" value="1"/>
</dbReference>
<accession>A0A1H3KHB7</accession>
<dbReference type="RefSeq" id="WP_074718090.1">
    <property type="nucleotide sequence ID" value="NZ_FNPG01000020.1"/>
</dbReference>
<evidence type="ECO:0000313" key="5">
    <source>
        <dbReference type="Proteomes" id="UP000183918"/>
    </source>
</evidence>
<evidence type="ECO:0000256" key="2">
    <source>
        <dbReference type="SAM" id="SignalP"/>
    </source>
</evidence>
<dbReference type="CDD" id="cd00161">
    <property type="entry name" value="beta-trefoil_Ricin-like"/>
    <property type="match status" value="1"/>
</dbReference>
<evidence type="ECO:0000313" key="4">
    <source>
        <dbReference type="EMBL" id="SDY51439.1"/>
    </source>
</evidence>
<evidence type="ECO:0000256" key="1">
    <source>
        <dbReference type="SAM" id="MobiDB-lite"/>
    </source>
</evidence>
<dbReference type="PANTHER" id="PTHR48098:SF1">
    <property type="entry name" value="DIACYLGLYCEROL ACYLTRANSFERASE_MYCOLYLTRANSFERASE AG85A"/>
    <property type="match status" value="1"/>
</dbReference>
<keyword evidence="5" id="KW-1185">Reference proteome</keyword>
<gene>
    <name evidence="4" type="ORF">SAMN02910414_01727</name>
</gene>